<evidence type="ECO:0000313" key="2">
    <source>
        <dbReference type="Proteomes" id="UP000594638"/>
    </source>
</evidence>
<gene>
    <name evidence="1" type="ORF">OLEA9_A017772</name>
</gene>
<protein>
    <submittedName>
        <fullName evidence="1">Uncharacterized protein</fullName>
    </submittedName>
</protein>
<evidence type="ECO:0000313" key="1">
    <source>
        <dbReference type="EMBL" id="CAA2956360.1"/>
    </source>
</evidence>
<name>A0A8S0PR11_OLEEU</name>
<proteinExistence type="predicted"/>
<dbReference type="Proteomes" id="UP000594638">
    <property type="component" value="Unassembled WGS sequence"/>
</dbReference>
<dbReference type="Gramene" id="OE9A017772T1">
    <property type="protein sequence ID" value="OE9A017772C1"/>
    <property type="gene ID" value="OE9A017772"/>
</dbReference>
<dbReference type="EMBL" id="CACTIH010000184">
    <property type="protein sequence ID" value="CAA2956360.1"/>
    <property type="molecule type" value="Genomic_DNA"/>
</dbReference>
<sequence length="67" mass="6424">NGGGVGDCSGGDEGGVDFGLDVDVAAAMGCSTKCGVGGNDGSSALQVVLAVVVVEIGCAYEASPRFR</sequence>
<organism evidence="1 2">
    <name type="scientific">Olea europaea subsp. europaea</name>
    <dbReference type="NCBI Taxonomy" id="158383"/>
    <lineage>
        <taxon>Eukaryota</taxon>
        <taxon>Viridiplantae</taxon>
        <taxon>Streptophyta</taxon>
        <taxon>Embryophyta</taxon>
        <taxon>Tracheophyta</taxon>
        <taxon>Spermatophyta</taxon>
        <taxon>Magnoliopsida</taxon>
        <taxon>eudicotyledons</taxon>
        <taxon>Gunneridae</taxon>
        <taxon>Pentapetalae</taxon>
        <taxon>asterids</taxon>
        <taxon>lamiids</taxon>
        <taxon>Lamiales</taxon>
        <taxon>Oleaceae</taxon>
        <taxon>Oleeae</taxon>
        <taxon>Olea</taxon>
    </lineage>
</organism>
<dbReference type="AlphaFoldDB" id="A0A8S0PR11"/>
<feature type="non-terminal residue" evidence="1">
    <location>
        <position position="1"/>
    </location>
</feature>
<keyword evidence="2" id="KW-1185">Reference proteome</keyword>
<comment type="caution">
    <text evidence="1">The sequence shown here is derived from an EMBL/GenBank/DDBJ whole genome shotgun (WGS) entry which is preliminary data.</text>
</comment>
<accession>A0A8S0PR11</accession>
<reference evidence="1 2" key="1">
    <citation type="submission" date="2019-12" db="EMBL/GenBank/DDBJ databases">
        <authorList>
            <person name="Alioto T."/>
            <person name="Alioto T."/>
            <person name="Gomez Garrido J."/>
        </authorList>
    </citation>
    <scope>NUCLEOTIDE SEQUENCE [LARGE SCALE GENOMIC DNA]</scope>
</reference>